<accession>A0A3P3QEF8</accession>
<feature type="chain" id="PRO_5018199857" description="Lipoprotein" evidence="1">
    <location>
        <begin position="25"/>
        <end position="78"/>
    </location>
</feature>
<evidence type="ECO:0000313" key="2">
    <source>
        <dbReference type="EMBL" id="RRJ19465.1"/>
    </source>
</evidence>
<keyword evidence="1" id="KW-0732">Signal</keyword>
<keyword evidence="3" id="KW-1185">Reference proteome</keyword>
<evidence type="ECO:0008006" key="4">
    <source>
        <dbReference type="Google" id="ProtNLM"/>
    </source>
</evidence>
<sequence length="78" mass="9182">MMKKALLMTTSIAALLTLTGCAVRGPTVWVEPPAYYGPAVIVEPRPSVIVVEERHYYQDRHYHKKHKKHKRHYHRHHD</sequence>
<proteinExistence type="predicted"/>
<protein>
    <recommendedName>
        <fullName evidence="4">Lipoprotein</fullName>
    </recommendedName>
</protein>
<dbReference type="Proteomes" id="UP000276260">
    <property type="component" value="Unassembled WGS sequence"/>
</dbReference>
<dbReference type="PROSITE" id="PS51257">
    <property type="entry name" value="PROKAR_LIPOPROTEIN"/>
    <property type="match status" value="1"/>
</dbReference>
<name>A0A3P3QEF8_9GAMM</name>
<organism evidence="2 3">
    <name type="scientific">Rheinheimera mesophila</name>
    <dbReference type="NCBI Taxonomy" id="1547515"/>
    <lineage>
        <taxon>Bacteria</taxon>
        <taxon>Pseudomonadati</taxon>
        <taxon>Pseudomonadota</taxon>
        <taxon>Gammaproteobacteria</taxon>
        <taxon>Chromatiales</taxon>
        <taxon>Chromatiaceae</taxon>
        <taxon>Rheinheimera</taxon>
    </lineage>
</organism>
<feature type="signal peptide" evidence="1">
    <location>
        <begin position="1"/>
        <end position="24"/>
    </location>
</feature>
<dbReference type="EMBL" id="RRCF01000004">
    <property type="protein sequence ID" value="RRJ19465.1"/>
    <property type="molecule type" value="Genomic_DNA"/>
</dbReference>
<gene>
    <name evidence="2" type="ORF">EIK76_13480</name>
</gene>
<evidence type="ECO:0000313" key="3">
    <source>
        <dbReference type="Proteomes" id="UP000276260"/>
    </source>
</evidence>
<dbReference type="AlphaFoldDB" id="A0A3P3QEF8"/>
<comment type="caution">
    <text evidence="2">The sequence shown here is derived from an EMBL/GenBank/DDBJ whole genome shotgun (WGS) entry which is preliminary data.</text>
</comment>
<evidence type="ECO:0000256" key="1">
    <source>
        <dbReference type="SAM" id="SignalP"/>
    </source>
</evidence>
<reference evidence="2 3" key="1">
    <citation type="submission" date="2018-11" db="EMBL/GenBank/DDBJ databases">
        <title>Draft genome analysis of Rheinheimera mesophila isolated from an industrial waste site.</title>
        <authorList>
            <person name="Yu Q."/>
            <person name="Qi Y."/>
            <person name="Zhang H."/>
            <person name="Lu Y."/>
            <person name="Pu J."/>
        </authorList>
    </citation>
    <scope>NUCLEOTIDE SEQUENCE [LARGE SCALE GENOMIC DNA]</scope>
    <source>
        <strain evidence="2 3">IITR13</strain>
    </source>
</reference>